<accession>A0ABU4VGR0</accession>
<feature type="region of interest" description="Disordered" evidence="1">
    <location>
        <begin position="369"/>
        <end position="388"/>
    </location>
</feature>
<comment type="caution">
    <text evidence="3">The sequence shown here is derived from an EMBL/GenBank/DDBJ whole genome shotgun (WGS) entry which is preliminary data.</text>
</comment>
<evidence type="ECO:0000256" key="1">
    <source>
        <dbReference type="SAM" id="MobiDB-lite"/>
    </source>
</evidence>
<dbReference type="InterPro" id="IPR018650">
    <property type="entry name" value="STSV1_Orf64"/>
</dbReference>
<feature type="transmembrane region" description="Helical" evidence="2">
    <location>
        <begin position="337"/>
        <end position="358"/>
    </location>
</feature>
<gene>
    <name evidence="3" type="ORF">SK069_01900</name>
</gene>
<feature type="transmembrane region" description="Helical" evidence="2">
    <location>
        <begin position="143"/>
        <end position="161"/>
    </location>
</feature>
<evidence type="ECO:0000313" key="4">
    <source>
        <dbReference type="Proteomes" id="UP001277761"/>
    </source>
</evidence>
<feature type="transmembrane region" description="Helical" evidence="2">
    <location>
        <begin position="296"/>
        <end position="325"/>
    </location>
</feature>
<feature type="transmembrane region" description="Helical" evidence="2">
    <location>
        <begin position="227"/>
        <end position="247"/>
    </location>
</feature>
<feature type="transmembrane region" description="Helical" evidence="2">
    <location>
        <begin position="193"/>
        <end position="221"/>
    </location>
</feature>
<keyword evidence="2" id="KW-0472">Membrane</keyword>
<protein>
    <submittedName>
        <fullName evidence="3">DUF2079 domain-containing protein</fullName>
    </submittedName>
</protein>
<feature type="transmembrane region" description="Helical" evidence="2">
    <location>
        <begin position="36"/>
        <end position="54"/>
    </location>
</feature>
<feature type="region of interest" description="Disordered" evidence="1">
    <location>
        <begin position="394"/>
        <end position="415"/>
    </location>
</feature>
<evidence type="ECO:0000313" key="3">
    <source>
        <dbReference type="EMBL" id="MDX8150334.1"/>
    </source>
</evidence>
<dbReference type="RefSeq" id="WP_319952484.1">
    <property type="nucleotide sequence ID" value="NZ_JAXAVX010000001.1"/>
</dbReference>
<keyword evidence="2" id="KW-1133">Transmembrane helix</keyword>
<keyword evidence="4" id="KW-1185">Reference proteome</keyword>
<reference evidence="3 4" key="1">
    <citation type="submission" date="2023-11" db="EMBL/GenBank/DDBJ databases">
        <authorList>
            <person name="Xu M."/>
            <person name="Jiang T."/>
        </authorList>
    </citation>
    <scope>NUCLEOTIDE SEQUENCE [LARGE SCALE GENOMIC DNA]</scope>
    <source>
        <strain evidence="3 4">SD</strain>
    </source>
</reference>
<feature type="transmembrane region" description="Helical" evidence="2">
    <location>
        <begin position="118"/>
        <end position="138"/>
    </location>
</feature>
<feature type="transmembrane region" description="Helical" evidence="2">
    <location>
        <begin position="167"/>
        <end position="186"/>
    </location>
</feature>
<keyword evidence="2" id="KW-0812">Transmembrane</keyword>
<dbReference type="Proteomes" id="UP001277761">
    <property type="component" value="Unassembled WGS sequence"/>
</dbReference>
<dbReference type="EMBL" id="JAXAVX010000001">
    <property type="protein sequence ID" value="MDX8150334.1"/>
    <property type="molecule type" value="Genomic_DNA"/>
</dbReference>
<feature type="transmembrane region" description="Helical" evidence="2">
    <location>
        <begin position="422"/>
        <end position="443"/>
    </location>
</feature>
<name>A0ABU4VGR0_9ACTN</name>
<dbReference type="Pfam" id="PF09852">
    <property type="entry name" value="DUF2079"/>
    <property type="match status" value="1"/>
</dbReference>
<evidence type="ECO:0000256" key="2">
    <source>
        <dbReference type="SAM" id="Phobius"/>
    </source>
</evidence>
<feature type="compositionally biased region" description="Low complexity" evidence="1">
    <location>
        <begin position="394"/>
        <end position="409"/>
    </location>
</feature>
<sequence length="715" mass="74928">MPADPSAPPAEAGSAGAHRGAPALVARARAAASDRGLLVVLAAAALLALAYAVWSWQRHRWYLTAGYDLGIFDEAAWHLSRLEAPASSLREVPSLWGDHFHPIIVLWGVARAVWPSPVALLVVQALVVAGALVPLYLFARPRIGAPAAVLLALTFGTSWGVQRAIDFDVHEVAFGPVLLFAAVLAADRRRWGWYWAATLGLLCVKEDVALIVAAVGAWLLLDGRRRAGAATLLLGIAWFAAATRWWIPELADGREFSYWSYHRFGEDLPAALGHIALHPWSPVTVALDDPVKRETLALTLVAFCVVVPWLSRMAVIAIPAIAARFLSDSEVYWGNTYHYSLMTFAALAVAAVGGLQAIDRFWAMRQQRARGPRDDDRPALDRAPDADARSAAVAVAGRPSARADGAAARARARRGPRRLRDVRAATALAAVGLVLGTASWFVVFGSHGNVGEPPLWSMARLQPPPRNVDRELLDRVVAAVPRSGSIAAPPPLQPHLTGRGQAVSVLASRLRGETLHARTADNVVLDLSGTDAFEGGPGDLLAALRAVRERLAAGDLVPVAMPGQGWVVLRDARAPGGAQRPAADAPLRGGAARSLRDAAGRWTASVRGVLAPCAVAACGPPQRQVVAAATARLRRAVERAVAVAGPGCAGLLRDASATTGETVGRLLGHAADPAAATPRLALGAALGAGMLDAVDRATVACTAGVAPPAPPPAVP</sequence>
<proteinExistence type="predicted"/>
<organism evidence="3 4">
    <name type="scientific">Patulibacter brassicae</name>
    <dbReference type="NCBI Taxonomy" id="1705717"/>
    <lineage>
        <taxon>Bacteria</taxon>
        <taxon>Bacillati</taxon>
        <taxon>Actinomycetota</taxon>
        <taxon>Thermoleophilia</taxon>
        <taxon>Solirubrobacterales</taxon>
        <taxon>Patulibacteraceae</taxon>
        <taxon>Patulibacter</taxon>
    </lineage>
</organism>
<feature type="compositionally biased region" description="Basic and acidic residues" evidence="1">
    <location>
        <begin position="371"/>
        <end position="388"/>
    </location>
</feature>